<keyword evidence="4" id="KW-1185">Reference proteome</keyword>
<keyword evidence="3" id="KW-0808">Transferase</keyword>
<proteinExistence type="predicted"/>
<accession>A0A4U0PXS2</accession>
<dbReference type="PROSITE" id="PS51278">
    <property type="entry name" value="GATASE_TYPE_2"/>
    <property type="match status" value="1"/>
</dbReference>
<comment type="caution">
    <text evidence="3">The sequence shown here is derived from an EMBL/GenBank/DDBJ whole genome shotgun (WGS) entry which is preliminary data.</text>
</comment>
<reference evidence="3 4" key="1">
    <citation type="submission" date="2019-04" db="EMBL/GenBank/DDBJ databases">
        <title>Chitiniphilus eburnea sp. nov., a novel chitinolytic bacterium isolated from aquaculture sludge.</title>
        <authorList>
            <person name="Sheng M."/>
        </authorList>
    </citation>
    <scope>NUCLEOTIDE SEQUENCE [LARGE SCALE GENOMIC DNA]</scope>
    <source>
        <strain evidence="3 4">HX-2-15</strain>
    </source>
</reference>
<dbReference type="PANTHER" id="PTHR42824">
    <property type="entry name" value="GLUTAMINE AMIDOTRANSFERASE"/>
    <property type="match status" value="1"/>
</dbReference>
<keyword evidence="1 3" id="KW-0315">Glutamine amidotransferase</keyword>
<dbReference type="Proteomes" id="UP000310016">
    <property type="component" value="Unassembled WGS sequence"/>
</dbReference>
<dbReference type="RefSeq" id="WP_136773462.1">
    <property type="nucleotide sequence ID" value="NZ_CP156074.1"/>
</dbReference>
<dbReference type="InterPro" id="IPR026869">
    <property type="entry name" value="EgtC-like"/>
</dbReference>
<evidence type="ECO:0000256" key="1">
    <source>
        <dbReference type="ARBA" id="ARBA00022962"/>
    </source>
</evidence>
<name>A0A4U0PXS2_9NEIS</name>
<dbReference type="CDD" id="cd01908">
    <property type="entry name" value="YafJ"/>
    <property type="match status" value="1"/>
</dbReference>
<dbReference type="SUPFAM" id="SSF56235">
    <property type="entry name" value="N-terminal nucleophile aminohydrolases (Ntn hydrolases)"/>
    <property type="match status" value="1"/>
</dbReference>
<dbReference type="InterPro" id="IPR017932">
    <property type="entry name" value="GATase_2_dom"/>
</dbReference>
<dbReference type="Pfam" id="PF13230">
    <property type="entry name" value="GATase_4"/>
    <property type="match status" value="1"/>
</dbReference>
<dbReference type="GO" id="GO:0016740">
    <property type="term" value="F:transferase activity"/>
    <property type="evidence" value="ECO:0007669"/>
    <property type="project" value="UniProtKB-KW"/>
</dbReference>
<protein>
    <submittedName>
        <fullName evidence="3">Class II glutamine amidotransferase</fullName>
    </submittedName>
</protein>
<dbReference type="OrthoDB" id="321954at2"/>
<dbReference type="EMBL" id="SUMF01000010">
    <property type="protein sequence ID" value="TJZ73347.1"/>
    <property type="molecule type" value="Genomic_DNA"/>
</dbReference>
<dbReference type="InterPro" id="IPR029055">
    <property type="entry name" value="Ntn_hydrolases_N"/>
</dbReference>
<dbReference type="PANTHER" id="PTHR42824:SF1">
    <property type="entry name" value="GLUTAMINE AMIDOTRANSFERASE YAFJ-RELATED"/>
    <property type="match status" value="1"/>
</dbReference>
<evidence type="ECO:0000259" key="2">
    <source>
        <dbReference type="PROSITE" id="PS51278"/>
    </source>
</evidence>
<dbReference type="AlphaFoldDB" id="A0A4U0PXS2"/>
<feature type="domain" description="Glutamine amidotransferase type-2" evidence="2">
    <location>
        <begin position="2"/>
        <end position="257"/>
    </location>
</feature>
<dbReference type="Gene3D" id="3.60.20.10">
    <property type="entry name" value="Glutamine Phosphoribosylpyrophosphate, subunit 1, domain 1"/>
    <property type="match status" value="1"/>
</dbReference>
<sequence length="257" mass="28473">MCQLLGMNCNVPTDIVFSFEGFRRRGGETDEHADGWGIAFFEDGGCRVFLDYLPSSISPVADLVKNYPIQSRNVIAHIRKATQGAVSLANTHPFQRELWGRYWLFAHNGNLAERPSLDDGRFTPVGSTDSEHAFCALLNQLSRHFGEPPSLADLHGAVADYAGTLSRSGTFNFLLSDGRALFAHCSTDLFYVVRESPFSTAHLSDADVSIDFARVTTPRDRVAVIATRPLTDNEDWTRMRSGELLCFVDGMPRPSPI</sequence>
<gene>
    <name evidence="3" type="ORF">FAZ21_10825</name>
</gene>
<evidence type="ECO:0000313" key="4">
    <source>
        <dbReference type="Proteomes" id="UP000310016"/>
    </source>
</evidence>
<evidence type="ECO:0000313" key="3">
    <source>
        <dbReference type="EMBL" id="TJZ73347.1"/>
    </source>
</evidence>
<organism evidence="3 4">
    <name type="scientific">Chitiniphilus eburneus</name>
    <dbReference type="NCBI Taxonomy" id="2571148"/>
    <lineage>
        <taxon>Bacteria</taxon>
        <taxon>Pseudomonadati</taxon>
        <taxon>Pseudomonadota</taxon>
        <taxon>Betaproteobacteria</taxon>
        <taxon>Neisseriales</taxon>
        <taxon>Chitinibacteraceae</taxon>
        <taxon>Chitiniphilus</taxon>
    </lineage>
</organism>